<comment type="caution">
    <text evidence="1">The sequence shown here is derived from an EMBL/GenBank/DDBJ whole genome shotgun (WGS) entry which is preliminary data.</text>
</comment>
<feature type="non-terminal residue" evidence="1">
    <location>
        <position position="372"/>
    </location>
</feature>
<reference evidence="1" key="1">
    <citation type="journal article" date="2015" name="Nature">
        <title>Complex archaea that bridge the gap between prokaryotes and eukaryotes.</title>
        <authorList>
            <person name="Spang A."/>
            <person name="Saw J.H."/>
            <person name="Jorgensen S.L."/>
            <person name="Zaremba-Niedzwiedzka K."/>
            <person name="Martijn J."/>
            <person name="Lind A.E."/>
            <person name="van Eijk R."/>
            <person name="Schleper C."/>
            <person name="Guy L."/>
            <person name="Ettema T.J."/>
        </authorList>
    </citation>
    <scope>NUCLEOTIDE SEQUENCE</scope>
</reference>
<gene>
    <name evidence="1" type="ORF">LCGC14_1858570</name>
</gene>
<protein>
    <submittedName>
        <fullName evidence="1">Uncharacterized protein</fullName>
    </submittedName>
</protein>
<proteinExistence type="predicted"/>
<evidence type="ECO:0000313" key="1">
    <source>
        <dbReference type="EMBL" id="KKL95048.1"/>
    </source>
</evidence>
<name>A0A0F9G8G7_9ZZZZ</name>
<dbReference type="EMBL" id="LAZR01018780">
    <property type="protein sequence ID" value="KKL95048.1"/>
    <property type="molecule type" value="Genomic_DNA"/>
</dbReference>
<organism evidence="1">
    <name type="scientific">marine sediment metagenome</name>
    <dbReference type="NCBI Taxonomy" id="412755"/>
    <lineage>
        <taxon>unclassified sequences</taxon>
        <taxon>metagenomes</taxon>
        <taxon>ecological metagenomes</taxon>
    </lineage>
</organism>
<accession>A0A0F9G8G7</accession>
<sequence length="372" mass="40221">MARLFTCGFEENNLLETMWTATDASALILQTATVHSGTYAVETDPAVSTSNTYKKFPAGKTSGSVFTRFYFRTSAWTNGNRVGNLANFGNSANSWVMTMQAGTILRLTNSTDNSTIDTGALNVNQWYRVETRTLISDTVGEQELLIDGSSIGTLTGKDTMPSNVGIFKLGHNTSGGTKVFYDDIAINDDSGTFQNSFPGPGKIFLVKPDGDDTVAWTSVPATGTNAQDVDDVPGAPDDLTTYNHISNLTSVDKLTLQNLGVEVPSDADLVLADVYGRQGSNGTSGQRSIIYKIWDKGDTSTDTTELSLVAMYFLNQSLGIYTVYSIETEDEDGSENEMTMNIIGANYFFNESAYIDDFILHNHEGAVNVGAL</sequence>
<dbReference type="AlphaFoldDB" id="A0A0F9G8G7"/>